<evidence type="ECO:0000256" key="1">
    <source>
        <dbReference type="ARBA" id="ARBA00007228"/>
    </source>
</evidence>
<keyword evidence="4" id="KW-0949">S-adenosyl-L-methionine</keyword>
<dbReference type="EMBL" id="AUZZ01003758">
    <property type="protein sequence ID" value="EQD56068.1"/>
    <property type="molecule type" value="Genomic_DNA"/>
</dbReference>
<protein>
    <submittedName>
        <fullName evidence="6">RNA methyltransferase, TrmH family, group 1</fullName>
    </submittedName>
</protein>
<dbReference type="InterPro" id="IPR004384">
    <property type="entry name" value="RNA_MeTrfase_TrmJ/LasT"/>
</dbReference>
<dbReference type="Gene3D" id="3.40.1280.10">
    <property type="match status" value="1"/>
</dbReference>
<evidence type="ECO:0000313" key="6">
    <source>
        <dbReference type="EMBL" id="EQD56068.1"/>
    </source>
</evidence>
<sequence length="163" mass="17967">MCKSIGEACRGRTKIGTTAIWQKAYSGMNNVYELSNFTDKFNPKGMRNAALIIGRDTTGLTSDEMSECDAVVYIGASDSYPTLNISHALAVLLYALNGNVSKDASEDFGSIYATSTEIDMLLGLFYKFVDANPSIKEERYGRKTRSGTYGKVVAQRKTNWLRS</sequence>
<dbReference type="PANTHER" id="PTHR42786:SF2">
    <property type="entry name" value="TRNA (CYTIDINE_URIDINE-2'-O-)-METHYLTRANSFERASE TRMJ"/>
    <property type="match status" value="1"/>
</dbReference>
<reference evidence="6" key="2">
    <citation type="journal article" date="2014" name="ISME J.">
        <title>Microbial stratification in low pH oxic and suboxic macroscopic growths along an acid mine drainage.</title>
        <authorList>
            <person name="Mendez-Garcia C."/>
            <person name="Mesa V."/>
            <person name="Sprenger R.R."/>
            <person name="Richter M."/>
            <person name="Diez M.S."/>
            <person name="Solano J."/>
            <person name="Bargiela R."/>
            <person name="Golyshina O.V."/>
            <person name="Manteca A."/>
            <person name="Ramos J.L."/>
            <person name="Gallego J.R."/>
            <person name="Llorente I."/>
            <person name="Martins Dos Santos V.A."/>
            <person name="Jensen O.N."/>
            <person name="Pelaez A.I."/>
            <person name="Sanchez J."/>
            <person name="Ferrer M."/>
        </authorList>
    </citation>
    <scope>NUCLEOTIDE SEQUENCE</scope>
</reference>
<comment type="caution">
    <text evidence="6">The sequence shown here is derived from an EMBL/GenBank/DDBJ whole genome shotgun (WGS) entry which is preliminary data.</text>
</comment>
<dbReference type="InterPro" id="IPR001537">
    <property type="entry name" value="SpoU_MeTrfase"/>
</dbReference>
<feature type="domain" description="tRNA/rRNA methyltransferase SpoU type" evidence="5">
    <location>
        <begin position="40"/>
        <end position="94"/>
    </location>
</feature>
<reference evidence="6" key="1">
    <citation type="submission" date="2013-08" db="EMBL/GenBank/DDBJ databases">
        <authorList>
            <person name="Mendez C."/>
            <person name="Richter M."/>
            <person name="Ferrer M."/>
            <person name="Sanchez J."/>
        </authorList>
    </citation>
    <scope>NUCLEOTIDE SEQUENCE</scope>
</reference>
<dbReference type="InterPro" id="IPR029026">
    <property type="entry name" value="tRNA_m1G_MTases_N"/>
</dbReference>
<dbReference type="GO" id="GO:0002128">
    <property type="term" value="P:tRNA nucleoside ribose methylation"/>
    <property type="evidence" value="ECO:0007669"/>
    <property type="project" value="TreeGrafter"/>
</dbReference>
<dbReference type="Pfam" id="PF00588">
    <property type="entry name" value="SpoU_methylase"/>
    <property type="match status" value="1"/>
</dbReference>
<dbReference type="GO" id="GO:0003723">
    <property type="term" value="F:RNA binding"/>
    <property type="evidence" value="ECO:0007669"/>
    <property type="project" value="InterPro"/>
</dbReference>
<dbReference type="SUPFAM" id="SSF75217">
    <property type="entry name" value="alpha/beta knot"/>
    <property type="match status" value="1"/>
</dbReference>
<comment type="similarity">
    <text evidence="1">Belongs to the class IV-like SAM-binding methyltransferase superfamily. RNA methyltransferase TrmH family.</text>
</comment>
<evidence type="ECO:0000256" key="2">
    <source>
        <dbReference type="ARBA" id="ARBA00022603"/>
    </source>
</evidence>
<dbReference type="GO" id="GO:0008173">
    <property type="term" value="F:RNA methyltransferase activity"/>
    <property type="evidence" value="ECO:0007669"/>
    <property type="project" value="InterPro"/>
</dbReference>
<accession>T1AHE2</accession>
<organism evidence="6">
    <name type="scientific">mine drainage metagenome</name>
    <dbReference type="NCBI Taxonomy" id="410659"/>
    <lineage>
        <taxon>unclassified sequences</taxon>
        <taxon>metagenomes</taxon>
        <taxon>ecological metagenomes</taxon>
    </lineage>
</organism>
<evidence type="ECO:0000256" key="4">
    <source>
        <dbReference type="ARBA" id="ARBA00022691"/>
    </source>
</evidence>
<dbReference type="InterPro" id="IPR029028">
    <property type="entry name" value="Alpha/beta_knot_MTases"/>
</dbReference>
<keyword evidence="2 6" id="KW-0489">Methyltransferase</keyword>
<gene>
    <name evidence="6" type="ORF">B2A_05408</name>
</gene>
<proteinExistence type="inferred from homology"/>
<dbReference type="AlphaFoldDB" id="T1AHE2"/>
<dbReference type="PANTHER" id="PTHR42786">
    <property type="entry name" value="TRNA/RRNA METHYLTRANSFERASE"/>
    <property type="match status" value="1"/>
</dbReference>
<keyword evidence="3 6" id="KW-0808">Transferase</keyword>
<evidence type="ECO:0000256" key="3">
    <source>
        <dbReference type="ARBA" id="ARBA00022679"/>
    </source>
</evidence>
<evidence type="ECO:0000259" key="5">
    <source>
        <dbReference type="Pfam" id="PF00588"/>
    </source>
</evidence>
<dbReference type="GO" id="GO:0005829">
    <property type="term" value="C:cytosol"/>
    <property type="evidence" value="ECO:0007669"/>
    <property type="project" value="TreeGrafter"/>
</dbReference>
<name>T1AHE2_9ZZZZ</name>